<reference evidence="1 2" key="1">
    <citation type="submission" date="2016-02" db="EMBL/GenBank/DDBJ databases">
        <title>Comparison of Clostridium stercorarium subspecies using comparative genomics and transcriptomics.</title>
        <authorList>
            <person name="Schellenberg J."/>
            <person name="Thallinger G."/>
            <person name="Levin D.B."/>
            <person name="Zhang X."/>
            <person name="Alvare G."/>
            <person name="Fristensky B."/>
            <person name="Sparling R."/>
        </authorList>
    </citation>
    <scope>NUCLEOTIDE SEQUENCE [LARGE SCALE GENOMIC DNA]</scope>
    <source>
        <strain evidence="1 2">DSM 2910</strain>
    </source>
</reference>
<name>A0A1B1YDN1_THEST</name>
<proteinExistence type="predicted"/>
<dbReference type="Proteomes" id="UP000092971">
    <property type="component" value="Chromosome"/>
</dbReference>
<dbReference type="EMBL" id="CP014672">
    <property type="protein sequence ID" value="ANW98865.1"/>
    <property type="molecule type" value="Genomic_DNA"/>
</dbReference>
<evidence type="ECO:0000313" key="2">
    <source>
        <dbReference type="Proteomes" id="UP000092971"/>
    </source>
</evidence>
<evidence type="ECO:0000313" key="1">
    <source>
        <dbReference type="EMBL" id="ANW98865.1"/>
    </source>
</evidence>
<protein>
    <submittedName>
        <fullName evidence="1">Uncharacterized protein</fullName>
    </submittedName>
</protein>
<accession>A0A1B1YDN1</accession>
<dbReference type="AlphaFoldDB" id="A0A1B1YDN1"/>
<sequence>MVLADKNCRKIIIECDCGCESIGIEKMEFENGVKEYFISISISSYYSEQSGFFNNLKNRVKTAWHILRHGTYTLHEICLNEKEFKYLKEIIQNYE</sequence>
<organism evidence="1 2">
    <name type="scientific">Thermoclostridium stercorarium subsp. thermolacticum DSM 2910</name>
    <dbReference type="NCBI Taxonomy" id="1121336"/>
    <lineage>
        <taxon>Bacteria</taxon>
        <taxon>Bacillati</taxon>
        <taxon>Bacillota</taxon>
        <taxon>Clostridia</taxon>
        <taxon>Eubacteriales</taxon>
        <taxon>Oscillospiraceae</taxon>
        <taxon>Thermoclostridium</taxon>
    </lineage>
</organism>
<gene>
    <name evidence="1" type="ORF">CSTERTH_07425</name>
</gene>
<dbReference type="RefSeq" id="WP_015359191.1">
    <property type="nucleotide sequence ID" value="NZ_CP014672.1"/>
</dbReference>